<dbReference type="EMBL" id="AP018694">
    <property type="protein sequence ID" value="BBE17371.1"/>
    <property type="molecule type" value="Genomic_DNA"/>
</dbReference>
<evidence type="ECO:0000313" key="2">
    <source>
        <dbReference type="EMBL" id="BBE17371.1"/>
    </source>
</evidence>
<dbReference type="GO" id="GO:0008270">
    <property type="term" value="F:zinc ion binding"/>
    <property type="evidence" value="ECO:0007669"/>
    <property type="project" value="InterPro"/>
</dbReference>
<evidence type="ECO:0000259" key="1">
    <source>
        <dbReference type="Pfam" id="PF00246"/>
    </source>
</evidence>
<dbReference type="InterPro" id="IPR000834">
    <property type="entry name" value="Peptidase_M14"/>
</dbReference>
<feature type="domain" description="Peptidase M14" evidence="1">
    <location>
        <begin position="13"/>
        <end position="102"/>
    </location>
</feature>
<dbReference type="KEGG" id="anf:AQPE_1521"/>
<reference evidence="2" key="1">
    <citation type="journal article" date="2020" name="Int. J. Syst. Evol. Microbiol.">
        <title>Aquipluma nitroreducens gen. nov. sp. nov., a novel facultatively anaerobic bacterium isolated from a freshwater lake.</title>
        <authorList>
            <person name="Watanabe M."/>
            <person name="Kojima H."/>
            <person name="Fukui M."/>
        </authorList>
    </citation>
    <scope>NUCLEOTIDE SEQUENCE</scope>
    <source>
        <strain evidence="2">MeG22</strain>
    </source>
</reference>
<dbReference type="CDD" id="cd06241">
    <property type="entry name" value="M14-like"/>
    <property type="match status" value="1"/>
</dbReference>
<dbReference type="Proteomes" id="UP001193389">
    <property type="component" value="Chromosome"/>
</dbReference>
<dbReference type="GO" id="GO:0006508">
    <property type="term" value="P:proteolysis"/>
    <property type="evidence" value="ECO:0007669"/>
    <property type="project" value="InterPro"/>
</dbReference>
<dbReference type="SUPFAM" id="SSF53187">
    <property type="entry name" value="Zn-dependent exopeptidases"/>
    <property type="match status" value="1"/>
</dbReference>
<proteinExistence type="predicted"/>
<gene>
    <name evidence="2" type="ORF">AQPE_1521</name>
</gene>
<evidence type="ECO:0000313" key="3">
    <source>
        <dbReference type="Proteomes" id="UP001193389"/>
    </source>
</evidence>
<dbReference type="GO" id="GO:0004181">
    <property type="term" value="F:metallocarboxypeptidase activity"/>
    <property type="evidence" value="ECO:0007669"/>
    <property type="project" value="InterPro"/>
</dbReference>
<sequence>MVIADPMPKSTQNLANDKRMVLYIQANIHAGEVEGKEASLMFARDLLSGTKKEVLKNLIILICPNFNPDGNEAISVNNRTHQNGPKNGVGVRYNGQMLDINRDGIKLETPEMNGLLKNVFLKWDPQVTVDCHTTNGSYHEEPVTFSWMMNVAGDRSLTKYMEKQMMPDVAAILRDQYKVENCFYGEFLDMKNPEKGWEEYASEPRYMTNYIGVRNRLAILNENYVYADYKSRVLGCYALLQSITDYCASHTNEIKQLINESDKKTVARGLNPSPVDSFPIEYIGKPIQEKVTIKTYEVDEVTNANGEKSYKKTDRKKTVTVPYIATYEATKSVKFPFAYLVTISDPLVINLMQRHGIQVNKLNKSQNLDVLSFKITDLQADKHLNQGHFTQTITGNWEPQHKEFKAGTFVIRTAQPLANLAAYMLEPQTNDGLLTWNFMDRYLLPQWGKGFNAYPVYKIIDATEINDTVIPLQ</sequence>
<organism evidence="2 3">
    <name type="scientific">Aquipluma nitroreducens</name>
    <dbReference type="NCBI Taxonomy" id="2010828"/>
    <lineage>
        <taxon>Bacteria</taxon>
        <taxon>Pseudomonadati</taxon>
        <taxon>Bacteroidota</taxon>
        <taxon>Bacteroidia</taxon>
        <taxon>Marinilabiliales</taxon>
        <taxon>Prolixibacteraceae</taxon>
        <taxon>Aquipluma</taxon>
    </lineage>
</organism>
<keyword evidence="3" id="KW-1185">Reference proteome</keyword>
<dbReference type="Pfam" id="PF00246">
    <property type="entry name" value="Peptidase_M14"/>
    <property type="match status" value="1"/>
</dbReference>
<dbReference type="Gene3D" id="3.40.630.10">
    <property type="entry name" value="Zn peptidases"/>
    <property type="match status" value="1"/>
</dbReference>
<protein>
    <submittedName>
        <fullName evidence="2">Gll2474 protein</fullName>
    </submittedName>
</protein>
<dbReference type="AlphaFoldDB" id="A0A5K7S718"/>
<name>A0A5K7S718_9BACT</name>
<accession>A0A5K7S718</accession>